<dbReference type="PANTHER" id="PTHR43010">
    <property type="entry name" value="UNIVERSAL STRESS PROTEIN SLR1230"/>
    <property type="match status" value="1"/>
</dbReference>
<protein>
    <submittedName>
        <fullName evidence="4">Nucleotide-binding protein</fullName>
    </submittedName>
</protein>
<evidence type="ECO:0000256" key="1">
    <source>
        <dbReference type="ARBA" id="ARBA00008791"/>
    </source>
</evidence>
<feature type="coiled-coil region" evidence="2">
    <location>
        <begin position="60"/>
        <end position="92"/>
    </location>
</feature>
<dbReference type="STRING" id="1666911.HLUCCA11_10635"/>
<dbReference type="PRINTS" id="PR01438">
    <property type="entry name" value="UNVRSLSTRESS"/>
</dbReference>
<dbReference type="Proteomes" id="UP000050465">
    <property type="component" value="Unassembled WGS sequence"/>
</dbReference>
<keyword evidence="2" id="KW-0175">Coiled coil</keyword>
<reference evidence="4 5" key="1">
    <citation type="submission" date="2015-09" db="EMBL/GenBank/DDBJ databases">
        <title>Identification and resolution of microdiversity through metagenomic sequencing of parallel consortia.</title>
        <authorList>
            <person name="Nelson W.C."/>
            <person name="Romine M.F."/>
            <person name="Lindemann S.R."/>
        </authorList>
    </citation>
    <scope>NUCLEOTIDE SEQUENCE [LARGE SCALE GENOMIC DNA]</scope>
    <source>
        <strain evidence="4">Ana</strain>
    </source>
</reference>
<dbReference type="AlphaFoldDB" id="A0A0N8KN32"/>
<name>A0A0N8KN32_9CYAN</name>
<dbReference type="InterPro" id="IPR051688">
    <property type="entry name" value="USP_A"/>
</dbReference>
<comment type="caution">
    <text evidence="4">The sequence shown here is derived from an EMBL/GenBank/DDBJ whole genome shotgun (WGS) entry which is preliminary data.</text>
</comment>
<sequence length="287" mass="30802">MKRILLCTDGSAFAQSSYPYGAWFAARVGAAIDVVYVSDARGQATAEATNLSGSIGLGASEALLKQLVEVEHERAKLNRQKAKLILQDAEQRLTQPGVQSINLIHKTGFLVDSLEPLEAEADLIVLGKRGEAAQFASGHLGANVDRIVRSSRKPCLVTPGQFVPIERVLVAYDGSKSGQQMLAFLADSPAFKGLEVHILTAAKKADDEGAIAHLKVAKEQAQAAGFSPIGQVISGDPERVIADYIERHGIHLLLMGAYGHSRIRHLVIGSTTIQLLRSSPIPVLLFR</sequence>
<evidence type="ECO:0000256" key="2">
    <source>
        <dbReference type="SAM" id="Coils"/>
    </source>
</evidence>
<dbReference type="InterPro" id="IPR006015">
    <property type="entry name" value="Universal_stress_UspA"/>
</dbReference>
<dbReference type="InterPro" id="IPR006016">
    <property type="entry name" value="UspA"/>
</dbReference>
<organism evidence="4 5">
    <name type="scientific">Phormidesmis priestleyi Ana</name>
    <dbReference type="NCBI Taxonomy" id="1666911"/>
    <lineage>
        <taxon>Bacteria</taxon>
        <taxon>Bacillati</taxon>
        <taxon>Cyanobacteriota</taxon>
        <taxon>Cyanophyceae</taxon>
        <taxon>Leptolyngbyales</taxon>
        <taxon>Leptolyngbyaceae</taxon>
        <taxon>Phormidesmis</taxon>
    </lineage>
</organism>
<dbReference type="PATRIC" id="fig|1666911.3.peg.4279"/>
<evidence type="ECO:0000313" key="4">
    <source>
        <dbReference type="EMBL" id="KPQ35410.1"/>
    </source>
</evidence>
<feature type="domain" description="UspA" evidence="3">
    <location>
        <begin position="1"/>
        <end position="159"/>
    </location>
</feature>
<dbReference type="PANTHER" id="PTHR43010:SF1">
    <property type="entry name" value="USPA DOMAIN-CONTAINING PROTEIN"/>
    <property type="match status" value="1"/>
</dbReference>
<gene>
    <name evidence="4" type="ORF">HLUCCA11_10635</name>
</gene>
<proteinExistence type="inferred from homology"/>
<comment type="similarity">
    <text evidence="1">Belongs to the universal stress protein A family.</text>
</comment>
<dbReference type="EMBL" id="LJZR01000012">
    <property type="protein sequence ID" value="KPQ35410.1"/>
    <property type="molecule type" value="Genomic_DNA"/>
</dbReference>
<feature type="domain" description="UspA" evidence="3">
    <location>
        <begin position="166"/>
        <end position="287"/>
    </location>
</feature>
<dbReference type="Pfam" id="PF00582">
    <property type="entry name" value="Usp"/>
    <property type="match status" value="2"/>
</dbReference>
<accession>A0A0N8KN32</accession>
<evidence type="ECO:0000259" key="3">
    <source>
        <dbReference type="Pfam" id="PF00582"/>
    </source>
</evidence>
<dbReference type="SUPFAM" id="SSF52402">
    <property type="entry name" value="Adenine nucleotide alpha hydrolases-like"/>
    <property type="match status" value="2"/>
</dbReference>
<dbReference type="Gene3D" id="3.40.50.12370">
    <property type="match status" value="1"/>
</dbReference>
<dbReference type="CDD" id="cd00293">
    <property type="entry name" value="USP-like"/>
    <property type="match status" value="2"/>
</dbReference>
<evidence type="ECO:0000313" key="5">
    <source>
        <dbReference type="Proteomes" id="UP000050465"/>
    </source>
</evidence>